<dbReference type="Proteomes" id="UP000501891">
    <property type="component" value="Chromosome"/>
</dbReference>
<dbReference type="Pfam" id="PF02527">
    <property type="entry name" value="GidB"/>
    <property type="match status" value="1"/>
</dbReference>
<dbReference type="CDD" id="cd02440">
    <property type="entry name" value="AdoMet_MTases"/>
    <property type="match status" value="1"/>
</dbReference>
<dbReference type="HAMAP" id="MF_00074">
    <property type="entry name" value="16SrRNA_methyltr_G"/>
    <property type="match status" value="1"/>
</dbReference>
<keyword evidence="8" id="KW-1185">Reference proteome</keyword>
<accession>A0A858RAG7</accession>
<keyword evidence="3 6" id="KW-0489">Methyltransferase</keyword>
<feature type="binding site" evidence="6">
    <location>
        <position position="71"/>
    </location>
    <ligand>
        <name>S-adenosyl-L-methionine</name>
        <dbReference type="ChEBI" id="CHEBI:59789"/>
    </ligand>
</feature>
<feature type="binding site" evidence="6">
    <location>
        <position position="76"/>
    </location>
    <ligand>
        <name>S-adenosyl-L-methionine</name>
        <dbReference type="ChEBI" id="CHEBI:59789"/>
    </ligand>
</feature>
<dbReference type="AlphaFoldDB" id="A0A858RAG7"/>
<keyword evidence="5 6" id="KW-0949">S-adenosyl-L-methionine</keyword>
<keyword evidence="2 6" id="KW-0698">rRNA processing</keyword>
<feature type="binding site" evidence="6">
    <location>
        <position position="134"/>
    </location>
    <ligand>
        <name>S-adenosyl-L-methionine</name>
        <dbReference type="ChEBI" id="CHEBI:59789"/>
    </ligand>
</feature>
<dbReference type="KEGG" id="acru:HHL28_15890"/>
<proteinExistence type="inferred from homology"/>
<evidence type="ECO:0000256" key="1">
    <source>
        <dbReference type="ARBA" id="ARBA00022490"/>
    </source>
</evidence>
<dbReference type="InterPro" id="IPR003682">
    <property type="entry name" value="rRNA_ssu_MeTfrase_G"/>
</dbReference>
<evidence type="ECO:0000256" key="2">
    <source>
        <dbReference type="ARBA" id="ARBA00022552"/>
    </source>
</evidence>
<evidence type="ECO:0000256" key="4">
    <source>
        <dbReference type="ARBA" id="ARBA00022679"/>
    </source>
</evidence>
<dbReference type="GO" id="GO:0005829">
    <property type="term" value="C:cytosol"/>
    <property type="evidence" value="ECO:0007669"/>
    <property type="project" value="TreeGrafter"/>
</dbReference>
<evidence type="ECO:0000313" key="8">
    <source>
        <dbReference type="Proteomes" id="UP000501891"/>
    </source>
</evidence>
<evidence type="ECO:0000256" key="5">
    <source>
        <dbReference type="ARBA" id="ARBA00022691"/>
    </source>
</evidence>
<dbReference type="PANTHER" id="PTHR31760">
    <property type="entry name" value="S-ADENOSYL-L-METHIONINE-DEPENDENT METHYLTRANSFERASES SUPERFAMILY PROTEIN"/>
    <property type="match status" value="1"/>
</dbReference>
<evidence type="ECO:0000256" key="3">
    <source>
        <dbReference type="ARBA" id="ARBA00022603"/>
    </source>
</evidence>
<feature type="binding site" evidence="6">
    <location>
        <begin position="120"/>
        <end position="121"/>
    </location>
    <ligand>
        <name>S-adenosyl-L-methionine</name>
        <dbReference type="ChEBI" id="CHEBI:59789"/>
    </ligand>
</feature>
<comment type="catalytic activity">
    <reaction evidence="6">
        <text>guanosine(527) in 16S rRNA + S-adenosyl-L-methionine = N(7)-methylguanosine(527) in 16S rRNA + S-adenosyl-L-homocysteine</text>
        <dbReference type="Rhea" id="RHEA:42732"/>
        <dbReference type="Rhea" id="RHEA-COMP:10209"/>
        <dbReference type="Rhea" id="RHEA-COMP:10210"/>
        <dbReference type="ChEBI" id="CHEBI:57856"/>
        <dbReference type="ChEBI" id="CHEBI:59789"/>
        <dbReference type="ChEBI" id="CHEBI:74269"/>
        <dbReference type="ChEBI" id="CHEBI:74480"/>
        <dbReference type="EC" id="2.1.1.170"/>
    </reaction>
</comment>
<dbReference type="SUPFAM" id="SSF53335">
    <property type="entry name" value="S-adenosyl-L-methionine-dependent methyltransferases"/>
    <property type="match status" value="1"/>
</dbReference>
<name>A0A858RAG7_9PROT</name>
<evidence type="ECO:0000256" key="6">
    <source>
        <dbReference type="HAMAP-Rule" id="MF_00074"/>
    </source>
</evidence>
<gene>
    <name evidence="6 7" type="primary">rsmG</name>
    <name evidence="7" type="ORF">HHL28_15890</name>
</gene>
<keyword evidence="4 6" id="KW-0808">Transferase</keyword>
<reference evidence="7" key="1">
    <citation type="submission" date="2020-04" db="EMBL/GenBank/DDBJ databases">
        <title>A desert anoxygenic phototrophic bacterium fixes CO2 using RubisCO under aerobic conditions.</title>
        <authorList>
            <person name="Tang K."/>
        </authorList>
    </citation>
    <scope>NUCLEOTIDE SEQUENCE [LARGE SCALE GENOMIC DNA]</scope>
    <source>
        <strain evidence="7">MIMtkB3</strain>
    </source>
</reference>
<dbReference type="EC" id="2.1.1.170" evidence="6"/>
<evidence type="ECO:0000313" key="7">
    <source>
        <dbReference type="EMBL" id="QJE74357.1"/>
    </source>
</evidence>
<dbReference type="InterPro" id="IPR029063">
    <property type="entry name" value="SAM-dependent_MTases_sf"/>
</dbReference>
<keyword evidence="1 6" id="KW-0963">Cytoplasm</keyword>
<organism evidence="7 8">
    <name type="scientific">Aerophototrophica crusticola</name>
    <dbReference type="NCBI Taxonomy" id="1709002"/>
    <lineage>
        <taxon>Bacteria</taxon>
        <taxon>Pseudomonadati</taxon>
        <taxon>Pseudomonadota</taxon>
        <taxon>Alphaproteobacteria</taxon>
        <taxon>Rhodospirillales</taxon>
        <taxon>Rhodospirillaceae</taxon>
        <taxon>Aerophototrophica</taxon>
    </lineage>
</organism>
<comment type="subcellular location">
    <subcellularLocation>
        <location evidence="6">Cytoplasm</location>
    </subcellularLocation>
</comment>
<comment type="similarity">
    <text evidence="6">Belongs to the methyltransferase superfamily. RNA methyltransferase RsmG family.</text>
</comment>
<dbReference type="GO" id="GO:0070043">
    <property type="term" value="F:rRNA (guanine-N7-)-methyltransferase activity"/>
    <property type="evidence" value="ECO:0007669"/>
    <property type="project" value="UniProtKB-UniRule"/>
</dbReference>
<comment type="caution">
    <text evidence="6">Lacks conserved residue(s) required for the propagation of feature annotation.</text>
</comment>
<sequence length="201" mass="21607">MTPTDFAATFHVPRETLERLQAYEALLRKWNPVVNLVSKTTLADVWTRHFADSAQLFPLLPPGTQTLTDIGSGAGFPGMVLAILGVPHVNLVESDQTKATFLREVARVTGAPATVHASRIEAVELPPADVVSARALADLSQLLPWALRLLKPGGTCIFPKGRSAADELTGVADSWTMRTEAFPSRTDPAGTILRLSDISAK</sequence>
<protein>
    <recommendedName>
        <fullName evidence="6">Ribosomal RNA small subunit methyltransferase G</fullName>
        <ecNumber evidence="6">2.1.1.170</ecNumber>
    </recommendedName>
    <alternativeName>
        <fullName evidence="6">16S rRNA 7-methylguanosine methyltransferase</fullName>
        <shortName evidence="6">16S rRNA m7G methyltransferase</shortName>
    </alternativeName>
</protein>
<dbReference type="PIRSF" id="PIRSF003078">
    <property type="entry name" value="GidB"/>
    <property type="match status" value="1"/>
</dbReference>
<dbReference type="EMBL" id="CP051775">
    <property type="protein sequence ID" value="QJE74357.1"/>
    <property type="molecule type" value="Genomic_DNA"/>
</dbReference>
<comment type="function">
    <text evidence="6">Specifically methylates the N7 position of guanine in position 527 of 16S rRNA.</text>
</comment>
<dbReference type="PANTHER" id="PTHR31760:SF0">
    <property type="entry name" value="S-ADENOSYL-L-METHIONINE-DEPENDENT METHYLTRANSFERASES SUPERFAMILY PROTEIN"/>
    <property type="match status" value="1"/>
</dbReference>
<dbReference type="Gene3D" id="3.40.50.150">
    <property type="entry name" value="Vaccinia Virus protein VP39"/>
    <property type="match status" value="1"/>
</dbReference>
<dbReference type="NCBIfam" id="TIGR00138">
    <property type="entry name" value="rsmG_gidB"/>
    <property type="match status" value="1"/>
</dbReference>